<evidence type="ECO:0000313" key="1">
    <source>
        <dbReference type="EMBL" id="EAX98824.1"/>
    </source>
</evidence>
<dbReference type="Proteomes" id="UP000001542">
    <property type="component" value="Unassembled WGS sequence"/>
</dbReference>
<dbReference type="RefSeq" id="XP_001311754.1">
    <property type="nucleotide sequence ID" value="XM_001311753.1"/>
</dbReference>
<dbReference type="VEuPathDB" id="TrichDB:TVAG_409620"/>
<protein>
    <submittedName>
        <fullName evidence="1">Uncharacterized protein</fullName>
    </submittedName>
</protein>
<organism evidence="1 2">
    <name type="scientific">Trichomonas vaginalis (strain ATCC PRA-98 / G3)</name>
    <dbReference type="NCBI Taxonomy" id="412133"/>
    <lineage>
        <taxon>Eukaryota</taxon>
        <taxon>Metamonada</taxon>
        <taxon>Parabasalia</taxon>
        <taxon>Trichomonadida</taxon>
        <taxon>Trichomonadidae</taxon>
        <taxon>Trichomonas</taxon>
    </lineage>
</organism>
<gene>
    <name evidence="1" type="ORF">TVAG_409620</name>
</gene>
<dbReference type="VEuPathDB" id="TrichDB:TVAGG3_0365710"/>
<name>A2F8C2_TRIV3</name>
<dbReference type="InParanoid" id="A2F8C2"/>
<proteinExistence type="predicted"/>
<accession>A2F8C2</accession>
<reference evidence="1" key="1">
    <citation type="submission" date="2006-10" db="EMBL/GenBank/DDBJ databases">
        <authorList>
            <person name="Amadeo P."/>
            <person name="Zhao Q."/>
            <person name="Wortman J."/>
            <person name="Fraser-Liggett C."/>
            <person name="Carlton J."/>
        </authorList>
    </citation>
    <scope>NUCLEOTIDE SEQUENCE</scope>
    <source>
        <strain evidence="1">G3</strain>
    </source>
</reference>
<evidence type="ECO:0000313" key="2">
    <source>
        <dbReference type="Proteomes" id="UP000001542"/>
    </source>
</evidence>
<reference evidence="1" key="2">
    <citation type="journal article" date="2007" name="Science">
        <title>Draft genome sequence of the sexually transmitted pathogen Trichomonas vaginalis.</title>
        <authorList>
            <person name="Carlton J.M."/>
            <person name="Hirt R.P."/>
            <person name="Silva J.C."/>
            <person name="Delcher A.L."/>
            <person name="Schatz M."/>
            <person name="Zhao Q."/>
            <person name="Wortman J.R."/>
            <person name="Bidwell S.L."/>
            <person name="Alsmark U.C.M."/>
            <person name="Besteiro S."/>
            <person name="Sicheritz-Ponten T."/>
            <person name="Noel C.J."/>
            <person name="Dacks J.B."/>
            <person name="Foster P.G."/>
            <person name="Simillion C."/>
            <person name="Van de Peer Y."/>
            <person name="Miranda-Saavedra D."/>
            <person name="Barton G.J."/>
            <person name="Westrop G.D."/>
            <person name="Mueller S."/>
            <person name="Dessi D."/>
            <person name="Fiori P.L."/>
            <person name="Ren Q."/>
            <person name="Paulsen I."/>
            <person name="Zhang H."/>
            <person name="Bastida-Corcuera F.D."/>
            <person name="Simoes-Barbosa A."/>
            <person name="Brown M.T."/>
            <person name="Hayes R.D."/>
            <person name="Mukherjee M."/>
            <person name="Okumura C.Y."/>
            <person name="Schneider R."/>
            <person name="Smith A.J."/>
            <person name="Vanacova S."/>
            <person name="Villalvazo M."/>
            <person name="Haas B.J."/>
            <person name="Pertea M."/>
            <person name="Feldblyum T.V."/>
            <person name="Utterback T.R."/>
            <person name="Shu C.L."/>
            <person name="Osoegawa K."/>
            <person name="de Jong P.J."/>
            <person name="Hrdy I."/>
            <person name="Horvathova L."/>
            <person name="Zubacova Z."/>
            <person name="Dolezal P."/>
            <person name="Malik S.B."/>
            <person name="Logsdon J.M. Jr."/>
            <person name="Henze K."/>
            <person name="Gupta A."/>
            <person name="Wang C.C."/>
            <person name="Dunne R.L."/>
            <person name="Upcroft J.A."/>
            <person name="Upcroft P."/>
            <person name="White O."/>
            <person name="Salzberg S.L."/>
            <person name="Tang P."/>
            <person name="Chiu C.-H."/>
            <person name="Lee Y.-S."/>
            <person name="Embley T.M."/>
            <person name="Coombs G.H."/>
            <person name="Mottram J.C."/>
            <person name="Tachezy J."/>
            <person name="Fraser-Liggett C.M."/>
            <person name="Johnson P.J."/>
        </authorList>
    </citation>
    <scope>NUCLEOTIDE SEQUENCE [LARGE SCALE GENOMIC DNA]</scope>
    <source>
        <strain evidence="1">G3</strain>
    </source>
</reference>
<keyword evidence="2" id="KW-1185">Reference proteome</keyword>
<sequence length="190" mass="22206">MSVPDVTIGSQINYGSKYRFTFFRNTYFQLIFYHDVRTEDYYFSPTNVTHCFGRYRYSLLSDLEKESIYKSSGKYEFLIHYPELTGNNYNWWRQSISPNIQTEKQNHTDENDHYVIGYENVSVYYTQNYWGGLALNALTNKLYLNGCINSLMWYYGIGAYGVETGIPGPSGATYLKRVALYAKINSLDMI</sequence>
<dbReference type="AlphaFoldDB" id="A2F8C2"/>
<dbReference type="KEGG" id="tva:4756626"/>
<dbReference type="EMBL" id="DS113660">
    <property type="protein sequence ID" value="EAX98824.1"/>
    <property type="molecule type" value="Genomic_DNA"/>
</dbReference>